<evidence type="ECO:0000256" key="1">
    <source>
        <dbReference type="SAM" id="SignalP"/>
    </source>
</evidence>
<feature type="domain" description="Galaxin-like repeats" evidence="2">
    <location>
        <begin position="104"/>
        <end position="209"/>
    </location>
</feature>
<feature type="chain" id="PRO_5045711344" description="Galaxin-like repeats domain-containing protein" evidence="1">
    <location>
        <begin position="22"/>
        <end position="563"/>
    </location>
</feature>
<keyword evidence="4" id="KW-1185">Reference proteome</keyword>
<evidence type="ECO:0000313" key="3">
    <source>
        <dbReference type="EMBL" id="CAK8673765.1"/>
    </source>
</evidence>
<protein>
    <recommendedName>
        <fullName evidence="2">Galaxin-like repeats domain-containing protein</fullName>
    </recommendedName>
</protein>
<reference evidence="3 4" key="1">
    <citation type="submission" date="2024-02" db="EMBL/GenBank/DDBJ databases">
        <authorList>
            <person name="Daric V."/>
            <person name="Darras S."/>
        </authorList>
    </citation>
    <scope>NUCLEOTIDE SEQUENCE [LARGE SCALE GENOMIC DNA]</scope>
</reference>
<comment type="caution">
    <text evidence="3">The sequence shown here is derived from an EMBL/GenBank/DDBJ whole genome shotgun (WGS) entry which is preliminary data.</text>
</comment>
<dbReference type="InterPro" id="IPR055284">
    <property type="entry name" value="Galaxin-like"/>
</dbReference>
<evidence type="ECO:0000313" key="4">
    <source>
        <dbReference type="Proteomes" id="UP001642483"/>
    </source>
</evidence>
<gene>
    <name evidence="3" type="ORF">CVLEPA_LOCUS3521</name>
</gene>
<accession>A0ABP0F224</accession>
<name>A0ABP0F224_CLALP</name>
<dbReference type="EMBL" id="CAWYQH010000002">
    <property type="protein sequence ID" value="CAK8673765.1"/>
    <property type="molecule type" value="Genomic_DNA"/>
</dbReference>
<organism evidence="3 4">
    <name type="scientific">Clavelina lepadiformis</name>
    <name type="common">Light-bulb sea squirt</name>
    <name type="synonym">Ascidia lepadiformis</name>
    <dbReference type="NCBI Taxonomy" id="159417"/>
    <lineage>
        <taxon>Eukaryota</taxon>
        <taxon>Metazoa</taxon>
        <taxon>Chordata</taxon>
        <taxon>Tunicata</taxon>
        <taxon>Ascidiacea</taxon>
        <taxon>Aplousobranchia</taxon>
        <taxon>Clavelinidae</taxon>
        <taxon>Clavelina</taxon>
    </lineage>
</organism>
<sequence length="563" mass="60557">MKALFCLLLFAGFISFQAVAGNRCRRGIQFCAVNNTETGEIEDVQYDDCVQFCCGRVLYERDIYFECCGDKEAGVPYSRNTQLCCSWPAGNEFAIYDQVESVGAYCCGTSLMRQNMSSTHSCCNSYHNRPQTFNHRTEMCCNGNVAFAADTAYTSCCGNTSYDRRVASCPCHNGIVGVGIPKVHAACCSSPDQRVRNPYNFLTQSCCNGFPYFEETQFCCDGQVGTSSTEVCCGSTIVSRSTDFLDAEVACCELLDESNVVYDVQTSICCAGALSQREQGLLGDVICCGDTMYNVSESGDACCGDVPYSIADSVCCNGLAFPGDECCAGEGFSSAGQLCCAEGVVSHNFEKPGCCYNESFNAVAQTCCGFTVFENPQIQNELGVFETSRHTRCCGDFSDSSTLIPYDYFTQTCCAGVVVDLGDIPWNSAQCCGEELHDDDLYTCCDGNRRIENIFGSATECCGIDAINGTSSICCNGVGVSRTGGTEDECCGPAAIDPNVDICCDGVPRSLNGVSRENAICCGDGCIDGMLYWCCDGKQYRKGSSDGIDVSNLECTDLFPTDE</sequence>
<feature type="signal peptide" evidence="1">
    <location>
        <begin position="1"/>
        <end position="21"/>
    </location>
</feature>
<dbReference type="InterPro" id="IPR056601">
    <property type="entry name" value="Galaxin_dom"/>
</dbReference>
<dbReference type="PANTHER" id="PTHR34490">
    <property type="entry name" value="PROTEIN CBG12054-RELATED"/>
    <property type="match status" value="1"/>
</dbReference>
<proteinExistence type="predicted"/>
<evidence type="ECO:0000259" key="2">
    <source>
        <dbReference type="Pfam" id="PF24748"/>
    </source>
</evidence>
<keyword evidence="1" id="KW-0732">Signal</keyword>
<feature type="domain" description="Galaxin-like repeats" evidence="2">
    <location>
        <begin position="405"/>
        <end position="537"/>
    </location>
</feature>
<dbReference type="PANTHER" id="PTHR34490:SF1">
    <property type="entry name" value="GALAXIN-LIKE"/>
    <property type="match status" value="1"/>
</dbReference>
<dbReference type="Proteomes" id="UP001642483">
    <property type="component" value="Unassembled WGS sequence"/>
</dbReference>
<dbReference type="Pfam" id="PF24748">
    <property type="entry name" value="Galaxin_repeat"/>
    <property type="match status" value="3"/>
</dbReference>
<feature type="domain" description="Galaxin-like repeats" evidence="2">
    <location>
        <begin position="286"/>
        <end position="394"/>
    </location>
</feature>